<dbReference type="Gene3D" id="1.25.40.390">
    <property type="match status" value="1"/>
</dbReference>
<dbReference type="PROSITE" id="PS51257">
    <property type="entry name" value="PROKAR_LIPOPROTEIN"/>
    <property type="match status" value="1"/>
</dbReference>
<sequence length="501" mass="54793">MKKIIIIIAAVFALYSCEDATDIVQPSEFGFDAAFQNAQDVKTAVYGVYGAVNSTSEIQFTTQVTDECSLGASGNNGSDTHRLQINVNNAFANAIWANNYAAILRANILFEGAALVTPTDPADVALYNEALGETYALRAFAYSKLLTYFSEDLSDPNSLGVILIDYVPSVETRLPRSNVQDVVDFINNDLQEAENLLTTAGTGYSSIFVSVEFIRALRARVNAYVGDYPTASTYANAVLGSFTLPTTASEADFRTIWQDVAGTAEANEVIFKFDNTLEVGSSIGQIWNTNVSDVTGAPLYEVSRNLYQTLEDNATNFGDIRRNIWIDPTSTIVADYPNDPNPQQNDRIVVDKYPGDPALPGLTGGLTNDQKVFRTVEMHFILAEAAVVNNDLPGAAAQIKLVRDARYTNQQAAPVYTSAQAAWADILNERKIELFAEGHRFADVKRLGALANQGYDRNETDCSLYPTPECDLGFSDVRTQYLPIPQSEFQGNPGIEQNPNF</sequence>
<feature type="domain" description="SusD-like N-terminal" evidence="7">
    <location>
        <begin position="25"/>
        <end position="198"/>
    </location>
</feature>
<dbReference type="Pfam" id="PF07980">
    <property type="entry name" value="SusD_RagB"/>
    <property type="match status" value="1"/>
</dbReference>
<keyword evidence="5" id="KW-0998">Cell outer membrane</keyword>
<dbReference type="EMBL" id="JADKYU010000888">
    <property type="protein sequence ID" value="MBF4985894.1"/>
    <property type="molecule type" value="Genomic_DNA"/>
</dbReference>
<dbReference type="SUPFAM" id="SSF48452">
    <property type="entry name" value="TPR-like"/>
    <property type="match status" value="1"/>
</dbReference>
<evidence type="ECO:0000259" key="6">
    <source>
        <dbReference type="Pfam" id="PF07980"/>
    </source>
</evidence>
<protein>
    <submittedName>
        <fullName evidence="8">RagB/SusD family nutrient uptake outer membrane protein</fullName>
    </submittedName>
</protein>
<evidence type="ECO:0000256" key="2">
    <source>
        <dbReference type="ARBA" id="ARBA00006275"/>
    </source>
</evidence>
<name>A0ABS0A935_9FLAO</name>
<evidence type="ECO:0000256" key="3">
    <source>
        <dbReference type="ARBA" id="ARBA00022729"/>
    </source>
</evidence>
<dbReference type="InterPro" id="IPR012944">
    <property type="entry name" value="SusD_RagB_dom"/>
</dbReference>
<dbReference type="InterPro" id="IPR033985">
    <property type="entry name" value="SusD-like_N"/>
</dbReference>
<dbReference type="InterPro" id="IPR011990">
    <property type="entry name" value="TPR-like_helical_dom_sf"/>
</dbReference>
<evidence type="ECO:0000313" key="8">
    <source>
        <dbReference type="EMBL" id="MBF4985894.1"/>
    </source>
</evidence>
<keyword evidence="9" id="KW-1185">Reference proteome</keyword>
<accession>A0ABS0A935</accession>
<feature type="domain" description="RagB/SusD" evidence="6">
    <location>
        <begin position="336"/>
        <end position="500"/>
    </location>
</feature>
<evidence type="ECO:0000256" key="5">
    <source>
        <dbReference type="ARBA" id="ARBA00023237"/>
    </source>
</evidence>
<evidence type="ECO:0000313" key="9">
    <source>
        <dbReference type="Proteomes" id="UP001194729"/>
    </source>
</evidence>
<reference evidence="8 9" key="1">
    <citation type="submission" date="2020-11" db="EMBL/GenBank/DDBJ databases">
        <title>P. mediterranea TC4 genome.</title>
        <authorList>
            <person name="Molmeret M."/>
        </authorList>
    </citation>
    <scope>NUCLEOTIDE SEQUENCE [LARGE SCALE GENOMIC DNA]</scope>
    <source>
        <strain evidence="8 9">TC4</strain>
    </source>
</reference>
<comment type="caution">
    <text evidence="8">The sequence shown here is derived from an EMBL/GenBank/DDBJ whole genome shotgun (WGS) entry which is preliminary data.</text>
</comment>
<dbReference type="Pfam" id="PF14322">
    <property type="entry name" value="SusD-like_3"/>
    <property type="match status" value="1"/>
</dbReference>
<organism evidence="8 9">
    <name type="scientific">Nonlabens mediterrranea</name>
    <dbReference type="NCBI Taxonomy" id="1419947"/>
    <lineage>
        <taxon>Bacteria</taxon>
        <taxon>Pseudomonadati</taxon>
        <taxon>Bacteroidota</taxon>
        <taxon>Flavobacteriia</taxon>
        <taxon>Flavobacteriales</taxon>
        <taxon>Flavobacteriaceae</taxon>
        <taxon>Nonlabens</taxon>
    </lineage>
</organism>
<evidence type="ECO:0000256" key="4">
    <source>
        <dbReference type="ARBA" id="ARBA00023136"/>
    </source>
</evidence>
<evidence type="ECO:0000259" key="7">
    <source>
        <dbReference type="Pfam" id="PF14322"/>
    </source>
</evidence>
<dbReference type="Proteomes" id="UP001194729">
    <property type="component" value="Unassembled WGS sequence"/>
</dbReference>
<gene>
    <name evidence="8" type="ORF">FNJ87_16705</name>
</gene>
<comment type="subcellular location">
    <subcellularLocation>
        <location evidence="1">Cell outer membrane</location>
    </subcellularLocation>
</comment>
<keyword evidence="3" id="KW-0732">Signal</keyword>
<proteinExistence type="inferred from homology"/>
<keyword evidence="4" id="KW-0472">Membrane</keyword>
<evidence type="ECO:0000256" key="1">
    <source>
        <dbReference type="ARBA" id="ARBA00004442"/>
    </source>
</evidence>
<comment type="similarity">
    <text evidence="2">Belongs to the SusD family.</text>
</comment>